<keyword evidence="2" id="KW-1185">Reference proteome</keyword>
<proteinExistence type="predicted"/>
<feature type="non-terminal residue" evidence="1">
    <location>
        <position position="1"/>
    </location>
</feature>
<dbReference type="Proteomes" id="UP001642360">
    <property type="component" value="Unassembled WGS sequence"/>
</dbReference>
<gene>
    <name evidence="1" type="ORF">ILEXP_LOCUS48572</name>
</gene>
<dbReference type="EMBL" id="CAUOFW020007280">
    <property type="protein sequence ID" value="CAK9178653.1"/>
    <property type="molecule type" value="Genomic_DNA"/>
</dbReference>
<evidence type="ECO:0000313" key="1">
    <source>
        <dbReference type="EMBL" id="CAK9178653.1"/>
    </source>
</evidence>
<name>A0ABC8UDV0_9AQUA</name>
<sequence length="107" mass="11498">GFPVTPFPMTVGLVLFPLQIENPIESLSQGQGDQVSTMPVHPIPVLPMPIASRMTDPNLNQKSTVEASPLSLKLCLSSDQNYQSQSRNSAFQVMPGFNNGDSIISVA</sequence>
<dbReference type="AlphaFoldDB" id="A0ABC8UDV0"/>
<reference evidence="1 2" key="1">
    <citation type="submission" date="2024-02" db="EMBL/GenBank/DDBJ databases">
        <authorList>
            <person name="Vignale AGUSTIN F."/>
            <person name="Sosa J E."/>
            <person name="Modenutti C."/>
        </authorList>
    </citation>
    <scope>NUCLEOTIDE SEQUENCE [LARGE SCALE GENOMIC DNA]</scope>
</reference>
<organism evidence="1 2">
    <name type="scientific">Ilex paraguariensis</name>
    <name type="common">yerba mate</name>
    <dbReference type="NCBI Taxonomy" id="185542"/>
    <lineage>
        <taxon>Eukaryota</taxon>
        <taxon>Viridiplantae</taxon>
        <taxon>Streptophyta</taxon>
        <taxon>Embryophyta</taxon>
        <taxon>Tracheophyta</taxon>
        <taxon>Spermatophyta</taxon>
        <taxon>Magnoliopsida</taxon>
        <taxon>eudicotyledons</taxon>
        <taxon>Gunneridae</taxon>
        <taxon>Pentapetalae</taxon>
        <taxon>asterids</taxon>
        <taxon>campanulids</taxon>
        <taxon>Aquifoliales</taxon>
        <taxon>Aquifoliaceae</taxon>
        <taxon>Ilex</taxon>
    </lineage>
</organism>
<accession>A0ABC8UDV0</accession>
<comment type="caution">
    <text evidence="1">The sequence shown here is derived from an EMBL/GenBank/DDBJ whole genome shotgun (WGS) entry which is preliminary data.</text>
</comment>
<protein>
    <submittedName>
        <fullName evidence="1">Uncharacterized protein</fullName>
    </submittedName>
</protein>
<evidence type="ECO:0000313" key="2">
    <source>
        <dbReference type="Proteomes" id="UP001642360"/>
    </source>
</evidence>